<proteinExistence type="predicted"/>
<dbReference type="Pfam" id="PF10711">
    <property type="entry name" value="DUF2513"/>
    <property type="match status" value="1"/>
</dbReference>
<accession>A0ABV1JLV0</accession>
<dbReference type="RefSeq" id="WP_304668467.1">
    <property type="nucleotide sequence ID" value="NZ_CAUIXF010000007.1"/>
</dbReference>
<evidence type="ECO:0000313" key="1">
    <source>
        <dbReference type="EMBL" id="MEQ3511467.1"/>
    </source>
</evidence>
<name>A0ABV1JLV0_NEIPO</name>
<gene>
    <name evidence="1" type="ORF">ABM124_09230</name>
</gene>
<sequence>MKRDWDLIRHILTELENEPNPDRWLVSTCIEGWTKEEAAYHLWLLIQGELIAGKCNRDQQGNGFACYRIRLTWAGDELLTSIRSDTAWRCTRSLLKEKAVDLSFEAIKAAALKLLEMRMQGFERRHGNAALRLSEADPRFKAE</sequence>
<organism evidence="1 2">
    <name type="scientific">Neisseria polysaccharea</name>
    <dbReference type="NCBI Taxonomy" id="489"/>
    <lineage>
        <taxon>Bacteria</taxon>
        <taxon>Pseudomonadati</taxon>
        <taxon>Pseudomonadota</taxon>
        <taxon>Betaproteobacteria</taxon>
        <taxon>Neisseriales</taxon>
        <taxon>Neisseriaceae</taxon>
        <taxon>Neisseria</taxon>
    </lineage>
</organism>
<reference evidence="1 2" key="1">
    <citation type="submission" date="2024-05" db="EMBL/GenBank/DDBJ databases">
        <authorList>
            <person name="Matzinger S.R."/>
            <person name="Bankers L."/>
            <person name="Rossheim A."/>
            <person name="Hetherington-Rauth M.C."/>
            <person name="Smith A."/>
            <person name="Baird S."/>
            <person name="Polanco D."/>
        </authorList>
    </citation>
    <scope>NUCLEOTIDE SEQUENCE [LARGE SCALE GENOMIC DNA]</scope>
    <source>
        <strain evidence="1 2">2024CJ-00066</strain>
    </source>
</reference>
<evidence type="ECO:0000313" key="2">
    <source>
        <dbReference type="Proteomes" id="UP001447151"/>
    </source>
</evidence>
<dbReference type="EMBL" id="JBECZB010000013">
    <property type="protein sequence ID" value="MEQ3511467.1"/>
    <property type="molecule type" value="Genomic_DNA"/>
</dbReference>
<dbReference type="Proteomes" id="UP001447151">
    <property type="component" value="Unassembled WGS sequence"/>
</dbReference>
<dbReference type="InterPro" id="IPR019650">
    <property type="entry name" value="DUF2513"/>
</dbReference>
<keyword evidence="2" id="KW-1185">Reference proteome</keyword>
<protein>
    <submittedName>
        <fullName evidence="1">DUF2513 domain-containing protein</fullName>
    </submittedName>
</protein>
<comment type="caution">
    <text evidence="1">The sequence shown here is derived from an EMBL/GenBank/DDBJ whole genome shotgun (WGS) entry which is preliminary data.</text>
</comment>